<dbReference type="Pfam" id="PF02023">
    <property type="entry name" value="SCAN"/>
    <property type="match status" value="1"/>
</dbReference>
<evidence type="ECO:0000313" key="9">
    <source>
        <dbReference type="EMBL" id="KAL2104375.1"/>
    </source>
</evidence>
<dbReference type="CDD" id="cd09274">
    <property type="entry name" value="RNase_HI_RT_Ty3"/>
    <property type="match status" value="1"/>
</dbReference>
<keyword evidence="1" id="KW-0808">Transferase</keyword>
<feature type="compositionally biased region" description="Low complexity" evidence="7">
    <location>
        <begin position="44"/>
        <end position="57"/>
    </location>
</feature>
<keyword evidence="4" id="KW-0255">Endonuclease</keyword>
<feature type="region of interest" description="Disordered" evidence="7">
    <location>
        <begin position="104"/>
        <end position="123"/>
    </location>
</feature>
<keyword evidence="5" id="KW-0378">Hydrolase</keyword>
<evidence type="ECO:0000313" key="10">
    <source>
        <dbReference type="Proteomes" id="UP001591681"/>
    </source>
</evidence>
<feature type="region of interest" description="Disordered" evidence="7">
    <location>
        <begin position="1"/>
        <end position="57"/>
    </location>
</feature>
<dbReference type="AlphaFoldDB" id="A0ABD1KZ05"/>
<dbReference type="SMART" id="SM00431">
    <property type="entry name" value="SCAN"/>
    <property type="match status" value="1"/>
</dbReference>
<dbReference type="PROSITE" id="PS50804">
    <property type="entry name" value="SCAN_BOX"/>
    <property type="match status" value="1"/>
</dbReference>
<keyword evidence="2" id="KW-0548">Nucleotidyltransferase</keyword>
<evidence type="ECO:0000256" key="4">
    <source>
        <dbReference type="ARBA" id="ARBA00022759"/>
    </source>
</evidence>
<dbReference type="GO" id="GO:0004519">
    <property type="term" value="F:endonuclease activity"/>
    <property type="evidence" value="ECO:0007669"/>
    <property type="project" value="UniProtKB-KW"/>
</dbReference>
<evidence type="ECO:0000256" key="2">
    <source>
        <dbReference type="ARBA" id="ARBA00022695"/>
    </source>
</evidence>
<organism evidence="9 10">
    <name type="scientific">Coilia grayii</name>
    <name type="common">Gray's grenadier anchovy</name>
    <dbReference type="NCBI Taxonomy" id="363190"/>
    <lineage>
        <taxon>Eukaryota</taxon>
        <taxon>Metazoa</taxon>
        <taxon>Chordata</taxon>
        <taxon>Craniata</taxon>
        <taxon>Vertebrata</taxon>
        <taxon>Euteleostomi</taxon>
        <taxon>Actinopterygii</taxon>
        <taxon>Neopterygii</taxon>
        <taxon>Teleostei</taxon>
        <taxon>Clupei</taxon>
        <taxon>Clupeiformes</taxon>
        <taxon>Clupeoidei</taxon>
        <taxon>Engraulidae</taxon>
        <taxon>Coilinae</taxon>
        <taxon>Coilia</taxon>
    </lineage>
</organism>
<sequence>MEDRRLTREDQHDSEEQLPDPERWLPDTEEQLSSQGNEGPHPYQQQQQQRRRFQSQSQQRRFQSQWRRFQSQSQRRRFQFQFQSQRRRFQSQWWRFQFQSQRRRSRSQCQQPHQLQHHRRFREPDVRAGETPRELYNRLKDLFDNWIRPSTKTVEEVAEVLILEQFMRTLAPDIRVWVKEREPQDAQRAAELVESFMAARNGLKRFRHDPQQRPPARGKSDLVTGLVMVVVPGLPSPTECLHRHLPQHLPQHMSRSGPEVTPRAIKPVYVVTRSQSTAHTDEEANEDSPDSLAWKELAFCDADITSPARVRPKKSRSQRRWARLVGTVGKDLPVWAADDIWEDVPAAPLSDLTRKSGTSQVTWGPEQEKAFVDLKAVLCNQPVLQSPDFSLPFTVQTDASGVGLGAVLLQGEGDQQKPVAYISHKLFPRESRYAVTELECLAVKWALDSLKYYLLGRDFILETDHRALQWLDRMKDSNARITRWFLALQPYRFTVQYRAGQQNAVADFLSRHPVGVTSEGEGSVHLCSFMNSACESKWEVTHRTAHTLTQVWAVFGAAGGAINS</sequence>
<accession>A0ABD1KZ05</accession>
<dbReference type="Pfam" id="PF17917">
    <property type="entry name" value="RT_RNaseH"/>
    <property type="match status" value="1"/>
</dbReference>
<name>A0ABD1KZ05_9TELE</name>
<evidence type="ECO:0000256" key="6">
    <source>
        <dbReference type="ARBA" id="ARBA00022918"/>
    </source>
</evidence>
<evidence type="ECO:0000256" key="1">
    <source>
        <dbReference type="ARBA" id="ARBA00022679"/>
    </source>
</evidence>
<dbReference type="InterPro" id="IPR038269">
    <property type="entry name" value="SCAN_sf"/>
</dbReference>
<dbReference type="FunFam" id="3.10.20.370:FF:000001">
    <property type="entry name" value="Retrovirus-related Pol polyprotein from transposon 17.6-like protein"/>
    <property type="match status" value="1"/>
</dbReference>
<dbReference type="PANTHER" id="PTHR34072:SF52">
    <property type="entry name" value="RIBONUCLEASE H"/>
    <property type="match status" value="1"/>
</dbReference>
<dbReference type="Gene3D" id="1.10.4020.10">
    <property type="entry name" value="DNA breaking-rejoining enzymes"/>
    <property type="match status" value="1"/>
</dbReference>
<proteinExistence type="predicted"/>
<evidence type="ECO:0000256" key="3">
    <source>
        <dbReference type="ARBA" id="ARBA00022722"/>
    </source>
</evidence>
<evidence type="ECO:0000256" key="7">
    <source>
        <dbReference type="SAM" id="MobiDB-lite"/>
    </source>
</evidence>
<dbReference type="EMBL" id="JBHFQA010000001">
    <property type="protein sequence ID" value="KAL2104375.1"/>
    <property type="molecule type" value="Genomic_DNA"/>
</dbReference>
<dbReference type="PANTHER" id="PTHR34072">
    <property type="entry name" value="ENZYMATIC POLYPROTEIN-RELATED"/>
    <property type="match status" value="1"/>
</dbReference>
<evidence type="ECO:0000256" key="5">
    <source>
        <dbReference type="ARBA" id="ARBA00022801"/>
    </source>
</evidence>
<dbReference type="InterPro" id="IPR043502">
    <property type="entry name" value="DNA/RNA_pol_sf"/>
</dbReference>
<dbReference type="GO" id="GO:0003964">
    <property type="term" value="F:RNA-directed DNA polymerase activity"/>
    <property type="evidence" value="ECO:0007669"/>
    <property type="project" value="UniProtKB-KW"/>
</dbReference>
<protein>
    <recommendedName>
        <fullName evidence="8">SCAN box domain-containing protein</fullName>
    </recommendedName>
</protein>
<evidence type="ECO:0000259" key="8">
    <source>
        <dbReference type="PROSITE" id="PS50804"/>
    </source>
</evidence>
<dbReference type="GO" id="GO:0016787">
    <property type="term" value="F:hydrolase activity"/>
    <property type="evidence" value="ECO:0007669"/>
    <property type="project" value="UniProtKB-KW"/>
</dbReference>
<comment type="caution">
    <text evidence="9">The sequence shown here is derived from an EMBL/GenBank/DDBJ whole genome shotgun (WGS) entry which is preliminary data.</text>
</comment>
<dbReference type="InterPro" id="IPR041373">
    <property type="entry name" value="RT_RNaseH"/>
</dbReference>
<keyword evidence="6" id="KW-0695">RNA-directed DNA polymerase</keyword>
<dbReference type="InterPro" id="IPR003309">
    <property type="entry name" value="SCAN_dom"/>
</dbReference>
<keyword evidence="3" id="KW-0540">Nuclease</keyword>
<dbReference type="SUPFAM" id="SSF47353">
    <property type="entry name" value="Retrovirus capsid dimerization domain-like"/>
    <property type="match status" value="1"/>
</dbReference>
<dbReference type="Proteomes" id="UP001591681">
    <property type="component" value="Unassembled WGS sequence"/>
</dbReference>
<reference evidence="9 10" key="1">
    <citation type="submission" date="2024-09" db="EMBL/GenBank/DDBJ databases">
        <title>A chromosome-level genome assembly of Gray's grenadier anchovy, Coilia grayii.</title>
        <authorList>
            <person name="Fu Z."/>
        </authorList>
    </citation>
    <scope>NUCLEOTIDE SEQUENCE [LARGE SCALE GENOMIC DNA]</scope>
    <source>
        <strain evidence="9">G4</strain>
        <tissue evidence="9">Muscle</tissue>
    </source>
</reference>
<dbReference type="Gene3D" id="3.10.20.370">
    <property type="match status" value="1"/>
</dbReference>
<feature type="domain" description="SCAN box" evidence="8">
    <location>
        <begin position="118"/>
        <end position="196"/>
    </location>
</feature>
<keyword evidence="10" id="KW-1185">Reference proteome</keyword>
<gene>
    <name evidence="9" type="ORF">ACEWY4_001243</name>
</gene>
<dbReference type="CDD" id="cd07936">
    <property type="entry name" value="SCAN"/>
    <property type="match status" value="1"/>
</dbReference>
<dbReference type="SUPFAM" id="SSF56672">
    <property type="entry name" value="DNA/RNA polymerases"/>
    <property type="match status" value="1"/>
</dbReference>
<feature type="compositionally biased region" description="Basic and acidic residues" evidence="7">
    <location>
        <begin position="1"/>
        <end position="26"/>
    </location>
</feature>